<feature type="region of interest" description="Disordered" evidence="1">
    <location>
        <begin position="552"/>
        <end position="576"/>
    </location>
</feature>
<keyword evidence="3" id="KW-0732">Signal</keyword>
<dbReference type="AlphaFoldDB" id="A0A1D9GI85"/>
<evidence type="ECO:0000259" key="4">
    <source>
        <dbReference type="Pfam" id="PF25607"/>
    </source>
</evidence>
<evidence type="ECO:0000256" key="2">
    <source>
        <dbReference type="SAM" id="Phobius"/>
    </source>
</evidence>
<feature type="domain" description="DUF7939" evidence="4">
    <location>
        <begin position="469"/>
        <end position="556"/>
    </location>
</feature>
<dbReference type="InterPro" id="IPR057699">
    <property type="entry name" value="DUF7939"/>
</dbReference>
<feature type="signal peptide" evidence="3">
    <location>
        <begin position="1"/>
        <end position="24"/>
    </location>
</feature>
<keyword evidence="6" id="KW-1185">Reference proteome</keyword>
<dbReference type="PANTHER" id="PTHR40940:SF1">
    <property type="entry name" value="PROTEIN BATD"/>
    <property type="match status" value="1"/>
</dbReference>
<keyword evidence="2" id="KW-0472">Membrane</keyword>
<sequence length="576" mass="63915">MVKQLLSPLVLLLMLMSFANMALAEELKVEPDRTQLYEGEVLTLTVTGTMKLDINLSNLFNFDLSNLPAPDIENVEPDFEILARNQRYSIRTVDSEMMGEITWTYQLAPKKTGKLTIPPLTFRDATSKPVTIEVVRGNPPGLGKATRDSFIELAADKAEVYVQEQLILTVRLFFSGNLIRGELSEPQHPNAIIEPLGKQQEFSRYRDGVRYRVVERRYAVFPQKPGNLALPAIRFEGQARDANGKLIFLRDSEQLFDVPVNDVPAEFTGNTWLPATRLSIDESGLPPSMQVETGENLSRKLILSAAGLPSEALPPLPDDTPKGLRSYPEQPERSTQVTSDGLNSTLSQTTALVPVKPGDMTLPEIRIPWWNTKTDSQEIAVIPARSLQVSGLTTPDTEETAQASAPLARPETNTREPDSPIVESSSATWQWLALAVTALWLFTLAGWWWTRRKPGRATPTDDLSGNAREKDVFEKLIYAAREGSPSTSGLLTQWMNQRFPGHQFLSANDALDFCGDPELEAELGKLQQRLFSSSAGRDQAWDGRALAKALQRIRRQETAKPSEPGLPPLYPGNLSA</sequence>
<keyword evidence="2" id="KW-1133">Transmembrane helix</keyword>
<dbReference type="InterPro" id="IPR025738">
    <property type="entry name" value="BatD"/>
</dbReference>
<dbReference type="OrthoDB" id="5293418at2"/>
<feature type="region of interest" description="Disordered" evidence="1">
    <location>
        <begin position="391"/>
        <end position="422"/>
    </location>
</feature>
<keyword evidence="2" id="KW-0812">Transmembrane</keyword>
<evidence type="ECO:0000313" key="5">
    <source>
        <dbReference type="EMBL" id="AOY87244.1"/>
    </source>
</evidence>
<dbReference type="PANTHER" id="PTHR40940">
    <property type="entry name" value="PROTEIN BATD-RELATED"/>
    <property type="match status" value="1"/>
</dbReference>
<evidence type="ECO:0000313" key="6">
    <source>
        <dbReference type="Proteomes" id="UP000177445"/>
    </source>
</evidence>
<name>A0A1D9GI85_9GAMM</name>
<reference evidence="5 6" key="1">
    <citation type="submission" date="2016-10" db="EMBL/GenBank/DDBJ databases">
        <title>Marinobacter salinus sp. nov., a moderately halophilic bacterium isolated from a tidal flat environment.</title>
        <authorList>
            <person name="Park S.-J."/>
        </authorList>
    </citation>
    <scope>NUCLEOTIDE SEQUENCE [LARGE SCALE GENOMIC DNA]</scope>
    <source>
        <strain evidence="5 6">Hb8</strain>
    </source>
</reference>
<dbReference type="EMBL" id="CP017715">
    <property type="protein sequence ID" value="AOY87244.1"/>
    <property type="molecule type" value="Genomic_DNA"/>
</dbReference>
<dbReference type="KEGG" id="msq:BKP64_03055"/>
<evidence type="ECO:0000256" key="3">
    <source>
        <dbReference type="SAM" id="SignalP"/>
    </source>
</evidence>
<feature type="compositionally biased region" description="Polar residues" evidence="1">
    <location>
        <begin position="391"/>
        <end position="403"/>
    </location>
</feature>
<feature type="region of interest" description="Disordered" evidence="1">
    <location>
        <begin position="309"/>
        <end position="343"/>
    </location>
</feature>
<evidence type="ECO:0000256" key="1">
    <source>
        <dbReference type="SAM" id="MobiDB-lite"/>
    </source>
</evidence>
<feature type="transmembrane region" description="Helical" evidence="2">
    <location>
        <begin position="429"/>
        <end position="449"/>
    </location>
</feature>
<feature type="compositionally biased region" description="Polar residues" evidence="1">
    <location>
        <begin position="333"/>
        <end position="343"/>
    </location>
</feature>
<accession>A0A1D9GI85</accession>
<dbReference type="Pfam" id="PF25607">
    <property type="entry name" value="DUF7939"/>
    <property type="match status" value="1"/>
</dbReference>
<gene>
    <name evidence="5" type="ORF">BKP64_03055</name>
</gene>
<protein>
    <recommendedName>
        <fullName evidence="4">DUF7939 domain-containing protein</fullName>
    </recommendedName>
</protein>
<dbReference type="STRING" id="1874317.BKP64_03055"/>
<proteinExistence type="predicted"/>
<dbReference type="RefSeq" id="WP_070965876.1">
    <property type="nucleotide sequence ID" value="NZ_CP017715.1"/>
</dbReference>
<feature type="chain" id="PRO_5009441888" description="DUF7939 domain-containing protein" evidence="3">
    <location>
        <begin position="25"/>
        <end position="576"/>
    </location>
</feature>
<organism evidence="5 6">
    <name type="scientific">Marinobacter salinus</name>
    <dbReference type="NCBI Taxonomy" id="1874317"/>
    <lineage>
        <taxon>Bacteria</taxon>
        <taxon>Pseudomonadati</taxon>
        <taxon>Pseudomonadota</taxon>
        <taxon>Gammaproteobacteria</taxon>
        <taxon>Pseudomonadales</taxon>
        <taxon>Marinobacteraceae</taxon>
        <taxon>Marinobacter</taxon>
    </lineage>
</organism>
<dbReference type="Pfam" id="PF13584">
    <property type="entry name" value="BatD"/>
    <property type="match status" value="1"/>
</dbReference>
<dbReference type="Proteomes" id="UP000177445">
    <property type="component" value="Chromosome"/>
</dbReference>